<keyword evidence="1" id="KW-1185">Reference proteome</keyword>
<protein>
    <submittedName>
        <fullName evidence="2">Uncharacterized protein</fullName>
    </submittedName>
</protein>
<accession>A0AC58HJ87</accession>
<dbReference type="Proteomes" id="UP000000437">
    <property type="component" value="Chromosome 2"/>
</dbReference>
<gene>
    <name evidence="2" type="primary">LOC141378182</name>
</gene>
<name>A0AC58HJ87_DANRE</name>
<dbReference type="RefSeq" id="XP_073782043.1">
    <property type="nucleotide sequence ID" value="XM_073925942.1"/>
</dbReference>
<evidence type="ECO:0000313" key="2">
    <source>
        <dbReference type="RefSeq" id="XP_073782043.1"/>
    </source>
</evidence>
<organism evidence="1 2">
    <name type="scientific">Danio rerio</name>
    <name type="common">Zebrafish</name>
    <name type="synonym">Brachydanio rerio</name>
    <dbReference type="NCBI Taxonomy" id="7955"/>
    <lineage>
        <taxon>Eukaryota</taxon>
        <taxon>Metazoa</taxon>
        <taxon>Chordata</taxon>
        <taxon>Craniata</taxon>
        <taxon>Vertebrata</taxon>
        <taxon>Euteleostomi</taxon>
        <taxon>Actinopterygii</taxon>
        <taxon>Neopterygii</taxon>
        <taxon>Teleostei</taxon>
        <taxon>Ostariophysi</taxon>
        <taxon>Cypriniformes</taxon>
        <taxon>Danionidae</taxon>
        <taxon>Danioninae</taxon>
        <taxon>Danio</taxon>
    </lineage>
</organism>
<sequence length="278" mass="32414">MRDATCVSLDLFFCCYTSQMMGDLLQSNRSFLEVSWGQHDPSVWTDGYSAVMEKNYTYFPPTEELYTMQSGSIQGERISLDSYRPLYMQSRELCMSFNELGFTCQWLEASTYGTTCKKTYCTMKELICHLTAEHVNVSGESNYVCLWNDCSRQRTPFKAKYKLINHLRVHTGEKPFLCSFGCGKEFARAENLKIHERTHTGEKPFRCPFEACERRFANSSDKQKHIRVHAPGKQYMCMCCNKTYSHASSLRKHTKAHVIESTQRCNYDHQYEDPTFFK</sequence>
<evidence type="ECO:0000313" key="1">
    <source>
        <dbReference type="Proteomes" id="UP000000437"/>
    </source>
</evidence>
<reference evidence="2" key="1">
    <citation type="submission" date="2025-08" db="UniProtKB">
        <authorList>
            <consortium name="RefSeq"/>
        </authorList>
    </citation>
    <scope>IDENTIFICATION</scope>
    <source>
        <strain evidence="2">Tuebingen</strain>
        <tissue evidence="2">Fibroblasts and whole tissue</tissue>
    </source>
</reference>
<proteinExistence type="predicted"/>